<dbReference type="InterPro" id="IPR005119">
    <property type="entry name" value="LysR_subst-bd"/>
</dbReference>
<reference evidence="5 6" key="1">
    <citation type="submission" date="2020-08" db="EMBL/GenBank/DDBJ databases">
        <title>Genome sequence of Rhodobacteraceae bacterium Lw-13e.</title>
        <authorList>
            <person name="Poehlein A."/>
            <person name="Wolter L."/>
            <person name="Daniel R."/>
            <person name="Brinkhoff T."/>
        </authorList>
    </citation>
    <scope>NUCLEOTIDE SEQUENCE [LARGE SCALE GENOMIC DNA]</scope>
    <source>
        <strain evidence="5 6">Lw-13e</strain>
    </source>
</reference>
<gene>
    <name evidence="5" type="ORF">PSAL_008160</name>
</gene>
<dbReference type="Pfam" id="PF03466">
    <property type="entry name" value="LysR_substrate"/>
    <property type="match status" value="1"/>
</dbReference>
<dbReference type="AlphaFoldDB" id="A0A418SE12"/>
<keyword evidence="2" id="KW-0805">Transcription regulation</keyword>
<dbReference type="GO" id="GO:0005829">
    <property type="term" value="C:cytosol"/>
    <property type="evidence" value="ECO:0007669"/>
    <property type="project" value="TreeGrafter"/>
</dbReference>
<dbReference type="InterPro" id="IPR036388">
    <property type="entry name" value="WH-like_DNA-bd_sf"/>
</dbReference>
<dbReference type="SUPFAM" id="SSF53850">
    <property type="entry name" value="Periplasmic binding protein-like II"/>
    <property type="match status" value="1"/>
</dbReference>
<organism evidence="5 6">
    <name type="scientific">Pseudooceanicola algae</name>
    <dbReference type="NCBI Taxonomy" id="1537215"/>
    <lineage>
        <taxon>Bacteria</taxon>
        <taxon>Pseudomonadati</taxon>
        <taxon>Pseudomonadota</taxon>
        <taxon>Alphaproteobacteria</taxon>
        <taxon>Rhodobacterales</taxon>
        <taxon>Paracoccaceae</taxon>
        <taxon>Pseudooceanicola</taxon>
    </lineage>
</organism>
<dbReference type="Gene3D" id="1.10.10.10">
    <property type="entry name" value="Winged helix-like DNA-binding domain superfamily/Winged helix DNA-binding domain"/>
    <property type="match status" value="2"/>
</dbReference>
<dbReference type="SUPFAM" id="SSF46785">
    <property type="entry name" value="Winged helix' DNA-binding domain"/>
    <property type="match status" value="2"/>
</dbReference>
<dbReference type="PANTHER" id="PTHR30419">
    <property type="entry name" value="HTH-TYPE TRANSCRIPTIONAL REGULATOR YBHD"/>
    <property type="match status" value="1"/>
</dbReference>
<dbReference type="GO" id="GO:0003677">
    <property type="term" value="F:DNA binding"/>
    <property type="evidence" value="ECO:0007669"/>
    <property type="project" value="UniProtKB-KW"/>
</dbReference>
<proteinExistence type="inferred from homology"/>
<comment type="similarity">
    <text evidence="1">Belongs to the LysR transcriptional regulatory family.</text>
</comment>
<dbReference type="OrthoDB" id="9803030at2"/>
<sequence length="416" mass="44977">MTIFPEVPNLRHLRMVQVIGRLGGVSGAARALGTSQPAVTQALANLEAEIGTPIFERRTTGTVPTAMGTLFLRRIDRFFDVLETAVGQVTSGSERPHSTAPVESLITGTQLRAFVVTSDPAQLTETARQIGLSAASLLRAARTLERTLGCPLYDRAADGLPPNQTGRSLARQFRRAIREIEFGRGEVLWNAGQAAPEVVIGTLTPSGNRDLAEAVHRFLNASPIARVRIITSTDPEQDLSDSKIDMIFGALPPSGDRPGFETEALYRDSYCLLARAGHPLAATRNIHPEDLPGYDWLLAPRGTASRAQMEALFADMANRPRPRMESSSPGMSRALLLSGDMVTLMPQSDARLDASLGILKILPCSHLDATFSIGITTLDDWLPTPAHLLFLTCLRATISERLGHVMIGTFIGEQVS</sequence>
<evidence type="ECO:0000256" key="3">
    <source>
        <dbReference type="ARBA" id="ARBA00023125"/>
    </source>
</evidence>
<protein>
    <submittedName>
        <fullName evidence="5">Uncharacterized protein</fullName>
    </submittedName>
</protein>
<dbReference type="InterPro" id="IPR050950">
    <property type="entry name" value="HTH-type_LysR_regulators"/>
</dbReference>
<evidence type="ECO:0000256" key="4">
    <source>
        <dbReference type="ARBA" id="ARBA00023163"/>
    </source>
</evidence>
<keyword evidence="3" id="KW-0238">DNA-binding</keyword>
<evidence type="ECO:0000313" key="5">
    <source>
        <dbReference type="EMBL" id="QPM89595.1"/>
    </source>
</evidence>
<evidence type="ECO:0000256" key="2">
    <source>
        <dbReference type="ARBA" id="ARBA00023015"/>
    </source>
</evidence>
<accession>A0A418SE12</accession>
<dbReference type="PRINTS" id="PR00039">
    <property type="entry name" value="HTHLYSR"/>
</dbReference>
<dbReference type="Proteomes" id="UP000283786">
    <property type="component" value="Chromosome"/>
</dbReference>
<dbReference type="RefSeq" id="WP_119840004.1">
    <property type="nucleotide sequence ID" value="NZ_CP060436.1"/>
</dbReference>
<dbReference type="InterPro" id="IPR036390">
    <property type="entry name" value="WH_DNA-bd_sf"/>
</dbReference>
<dbReference type="Gene3D" id="3.40.190.290">
    <property type="match status" value="1"/>
</dbReference>
<dbReference type="KEGG" id="palw:PSAL_008160"/>
<evidence type="ECO:0000313" key="6">
    <source>
        <dbReference type="Proteomes" id="UP000283786"/>
    </source>
</evidence>
<name>A0A418SE12_9RHOB</name>
<dbReference type="EMBL" id="CP060436">
    <property type="protein sequence ID" value="QPM89595.1"/>
    <property type="molecule type" value="Genomic_DNA"/>
</dbReference>
<dbReference type="InterPro" id="IPR000847">
    <property type="entry name" value="LysR_HTH_N"/>
</dbReference>
<dbReference type="GO" id="GO:0003700">
    <property type="term" value="F:DNA-binding transcription factor activity"/>
    <property type="evidence" value="ECO:0007669"/>
    <property type="project" value="InterPro"/>
</dbReference>
<keyword evidence="6" id="KW-1185">Reference proteome</keyword>
<dbReference type="Pfam" id="PF00126">
    <property type="entry name" value="HTH_1"/>
    <property type="match status" value="2"/>
</dbReference>
<evidence type="ECO:0000256" key="1">
    <source>
        <dbReference type="ARBA" id="ARBA00009437"/>
    </source>
</evidence>
<dbReference type="PANTHER" id="PTHR30419:SF8">
    <property type="entry name" value="NITROGEN ASSIMILATION TRANSCRIPTIONAL ACTIVATOR-RELATED"/>
    <property type="match status" value="1"/>
</dbReference>
<dbReference type="PROSITE" id="PS50931">
    <property type="entry name" value="HTH_LYSR"/>
    <property type="match status" value="1"/>
</dbReference>
<keyword evidence="4" id="KW-0804">Transcription</keyword>